<proteinExistence type="predicted"/>
<evidence type="ECO:0008006" key="2">
    <source>
        <dbReference type="Google" id="ProtNLM"/>
    </source>
</evidence>
<gene>
    <name evidence="1" type="ORF">METZ01_LOCUS257976</name>
</gene>
<dbReference type="AlphaFoldDB" id="A0A382J121"/>
<reference evidence="1" key="1">
    <citation type="submission" date="2018-05" db="EMBL/GenBank/DDBJ databases">
        <authorList>
            <person name="Lanie J.A."/>
            <person name="Ng W.-L."/>
            <person name="Kazmierczak K.M."/>
            <person name="Andrzejewski T.M."/>
            <person name="Davidsen T.M."/>
            <person name="Wayne K.J."/>
            <person name="Tettelin H."/>
            <person name="Glass J.I."/>
            <person name="Rusch D."/>
            <person name="Podicherti R."/>
            <person name="Tsui H.-C.T."/>
            <person name="Winkler M.E."/>
        </authorList>
    </citation>
    <scope>NUCLEOTIDE SEQUENCE</scope>
</reference>
<dbReference type="EMBL" id="UINC01070744">
    <property type="protein sequence ID" value="SVC05122.1"/>
    <property type="molecule type" value="Genomic_DNA"/>
</dbReference>
<dbReference type="InterPro" id="IPR029057">
    <property type="entry name" value="PRTase-like"/>
</dbReference>
<name>A0A382J121_9ZZZZ</name>
<sequence>DFPSQEELATYTDGKNYSDKQIIEKVRNDIGADFLGYNDPENLARAIGIPIDSMCFTCATGDYSSLGIKPIFKGQVQMNNRK</sequence>
<accession>A0A382J121</accession>
<organism evidence="1">
    <name type="scientific">marine metagenome</name>
    <dbReference type="NCBI Taxonomy" id="408172"/>
    <lineage>
        <taxon>unclassified sequences</taxon>
        <taxon>metagenomes</taxon>
        <taxon>ecological metagenomes</taxon>
    </lineage>
</organism>
<protein>
    <recommendedName>
        <fullName evidence="2">Amidophosphoribosyltransferase</fullName>
    </recommendedName>
</protein>
<feature type="non-terminal residue" evidence="1">
    <location>
        <position position="1"/>
    </location>
</feature>
<evidence type="ECO:0000313" key="1">
    <source>
        <dbReference type="EMBL" id="SVC05122.1"/>
    </source>
</evidence>
<dbReference type="Gene3D" id="3.40.50.2020">
    <property type="match status" value="1"/>
</dbReference>
<dbReference type="Gene3D" id="3.60.20.10">
    <property type="entry name" value="Glutamine Phosphoribosylpyrophosphate, subunit 1, domain 1"/>
    <property type="match status" value="1"/>
</dbReference>
<dbReference type="InterPro" id="IPR029055">
    <property type="entry name" value="Ntn_hydrolases_N"/>
</dbReference>